<protein>
    <submittedName>
        <fullName evidence="1">Uncharacterized protein</fullName>
    </submittedName>
</protein>
<evidence type="ECO:0000313" key="2">
    <source>
        <dbReference type="Proteomes" id="UP000499080"/>
    </source>
</evidence>
<dbReference type="AlphaFoldDB" id="A0A4Y2EM01"/>
<comment type="caution">
    <text evidence="1">The sequence shown here is derived from an EMBL/GenBank/DDBJ whole genome shotgun (WGS) entry which is preliminary data.</text>
</comment>
<evidence type="ECO:0000313" key="1">
    <source>
        <dbReference type="EMBL" id="GBM29198.1"/>
    </source>
</evidence>
<proteinExistence type="predicted"/>
<sequence>MEWRHPGSTRLRKNNSTMIAKKVILSFFFSEERPQLIDCPEREKTVHTPTVLYFTLRHTPVSRDKNKKMPTASRVPRWMLPDAAYLW</sequence>
<name>A0A4Y2EM01_ARAVE</name>
<reference evidence="1 2" key="1">
    <citation type="journal article" date="2019" name="Sci. Rep.">
        <title>Orb-weaving spider Araneus ventricosus genome elucidates the spidroin gene catalogue.</title>
        <authorList>
            <person name="Kono N."/>
            <person name="Nakamura H."/>
            <person name="Ohtoshi R."/>
            <person name="Moran D.A.P."/>
            <person name="Shinohara A."/>
            <person name="Yoshida Y."/>
            <person name="Fujiwara M."/>
            <person name="Mori M."/>
            <person name="Tomita M."/>
            <person name="Arakawa K."/>
        </authorList>
    </citation>
    <scope>NUCLEOTIDE SEQUENCE [LARGE SCALE GENOMIC DNA]</scope>
</reference>
<keyword evidence="2" id="KW-1185">Reference proteome</keyword>
<dbReference type="Proteomes" id="UP000499080">
    <property type="component" value="Unassembled WGS sequence"/>
</dbReference>
<accession>A0A4Y2EM01</accession>
<gene>
    <name evidence="1" type="ORF">AVEN_27809_1</name>
</gene>
<dbReference type="EMBL" id="BGPR01000629">
    <property type="protein sequence ID" value="GBM29198.1"/>
    <property type="molecule type" value="Genomic_DNA"/>
</dbReference>
<organism evidence="1 2">
    <name type="scientific">Araneus ventricosus</name>
    <name type="common">Orbweaver spider</name>
    <name type="synonym">Epeira ventricosa</name>
    <dbReference type="NCBI Taxonomy" id="182803"/>
    <lineage>
        <taxon>Eukaryota</taxon>
        <taxon>Metazoa</taxon>
        <taxon>Ecdysozoa</taxon>
        <taxon>Arthropoda</taxon>
        <taxon>Chelicerata</taxon>
        <taxon>Arachnida</taxon>
        <taxon>Araneae</taxon>
        <taxon>Araneomorphae</taxon>
        <taxon>Entelegynae</taxon>
        <taxon>Araneoidea</taxon>
        <taxon>Araneidae</taxon>
        <taxon>Araneus</taxon>
    </lineage>
</organism>